<feature type="region of interest" description="Disordered" evidence="2">
    <location>
        <begin position="44"/>
        <end position="96"/>
    </location>
</feature>
<evidence type="ECO:0000259" key="3">
    <source>
        <dbReference type="PROSITE" id="PS50271"/>
    </source>
</evidence>
<dbReference type="Proteomes" id="UP001217089">
    <property type="component" value="Unassembled WGS sequence"/>
</dbReference>
<dbReference type="Gene3D" id="3.30.40.10">
    <property type="entry name" value="Zinc/RING finger domain, C3HC4 (zinc finger)"/>
    <property type="match status" value="1"/>
</dbReference>
<feature type="domain" description="UBP-type" evidence="3">
    <location>
        <begin position="119"/>
        <end position="219"/>
    </location>
</feature>
<name>A0ABQ9EF94_TEGGR</name>
<keyword evidence="5" id="KW-1185">Reference proteome</keyword>
<dbReference type="EMBL" id="JARBDR010000918">
    <property type="protein sequence ID" value="KAJ8302115.1"/>
    <property type="molecule type" value="Genomic_DNA"/>
</dbReference>
<accession>A0ABQ9EF94</accession>
<evidence type="ECO:0000256" key="2">
    <source>
        <dbReference type="SAM" id="MobiDB-lite"/>
    </source>
</evidence>
<dbReference type="InterPro" id="IPR001607">
    <property type="entry name" value="Znf_UBP"/>
</dbReference>
<keyword evidence="1" id="KW-0863">Zinc-finger</keyword>
<dbReference type="InterPro" id="IPR013083">
    <property type="entry name" value="Znf_RING/FYVE/PHD"/>
</dbReference>
<sequence length="223" mass="23916">MKAIESSKSISASTSNVIVDSLNEAIDDLKSTQDLIDRTRSLIATVSSGSSNPKPNLPMSEQQDQGKPNTSESGSGEPGAAGSSGGATGGSDPWSSKEAMVGYLESQGVEQMFAVQPKPWCPHLETLQPLPPEGLNTKAVCADPNCGDGKENWVCLVCYQVYCSRFVNEHMLMHGINTGHLLTLSYSDLSVWCYGCDDYIDNEVLKPAKRSAHKDKFGQDLPG</sequence>
<evidence type="ECO:0000256" key="1">
    <source>
        <dbReference type="PROSITE-ProRule" id="PRU00502"/>
    </source>
</evidence>
<dbReference type="Pfam" id="PF02148">
    <property type="entry name" value="zf-UBP"/>
    <property type="match status" value="1"/>
</dbReference>
<dbReference type="PANTHER" id="PTHR47665">
    <property type="entry name" value="HISTONE DEACETYLASE-LIKE PROTEIN"/>
    <property type="match status" value="1"/>
</dbReference>
<proteinExistence type="predicted"/>
<protein>
    <recommendedName>
        <fullName evidence="3">UBP-type domain-containing protein</fullName>
    </recommendedName>
</protein>
<reference evidence="4 5" key="1">
    <citation type="submission" date="2022-12" db="EMBL/GenBank/DDBJ databases">
        <title>Chromosome-level genome of Tegillarca granosa.</title>
        <authorList>
            <person name="Kim J."/>
        </authorList>
    </citation>
    <scope>NUCLEOTIDE SEQUENCE [LARGE SCALE GENOMIC DNA]</scope>
    <source>
        <strain evidence="4">Teg-2019</strain>
        <tissue evidence="4">Adductor muscle</tissue>
    </source>
</reference>
<dbReference type="PROSITE" id="PS50271">
    <property type="entry name" value="ZF_UBP"/>
    <property type="match status" value="1"/>
</dbReference>
<dbReference type="PANTHER" id="PTHR47665:SF1">
    <property type="entry name" value="HISTONE DEACETYLASE-LIKE PROTEIN"/>
    <property type="match status" value="1"/>
</dbReference>
<evidence type="ECO:0000313" key="4">
    <source>
        <dbReference type="EMBL" id="KAJ8302115.1"/>
    </source>
</evidence>
<feature type="compositionally biased region" description="Polar residues" evidence="2">
    <location>
        <begin position="44"/>
        <end position="69"/>
    </location>
</feature>
<dbReference type="SMART" id="SM00290">
    <property type="entry name" value="ZnF_UBP"/>
    <property type="match status" value="1"/>
</dbReference>
<evidence type="ECO:0000313" key="5">
    <source>
        <dbReference type="Proteomes" id="UP001217089"/>
    </source>
</evidence>
<comment type="caution">
    <text evidence="4">The sequence shown here is derived from an EMBL/GenBank/DDBJ whole genome shotgun (WGS) entry which is preliminary data.</text>
</comment>
<keyword evidence="1" id="KW-0862">Zinc</keyword>
<keyword evidence="1" id="KW-0479">Metal-binding</keyword>
<dbReference type="SUPFAM" id="SSF57850">
    <property type="entry name" value="RING/U-box"/>
    <property type="match status" value="1"/>
</dbReference>
<gene>
    <name evidence="4" type="ORF">KUTeg_021102</name>
</gene>
<feature type="compositionally biased region" description="Gly residues" evidence="2">
    <location>
        <begin position="76"/>
        <end position="89"/>
    </location>
</feature>
<organism evidence="4 5">
    <name type="scientific">Tegillarca granosa</name>
    <name type="common">Malaysian cockle</name>
    <name type="synonym">Anadara granosa</name>
    <dbReference type="NCBI Taxonomy" id="220873"/>
    <lineage>
        <taxon>Eukaryota</taxon>
        <taxon>Metazoa</taxon>
        <taxon>Spiralia</taxon>
        <taxon>Lophotrochozoa</taxon>
        <taxon>Mollusca</taxon>
        <taxon>Bivalvia</taxon>
        <taxon>Autobranchia</taxon>
        <taxon>Pteriomorphia</taxon>
        <taxon>Arcoida</taxon>
        <taxon>Arcoidea</taxon>
        <taxon>Arcidae</taxon>
        <taxon>Tegillarca</taxon>
    </lineage>
</organism>